<dbReference type="Pfam" id="PF02368">
    <property type="entry name" value="Big_2"/>
    <property type="match status" value="1"/>
</dbReference>
<dbReference type="SUPFAM" id="SSF75011">
    <property type="entry name" value="3-carboxy-cis,cis-mucoante lactonizing enzyme"/>
    <property type="match status" value="1"/>
</dbReference>
<gene>
    <name evidence="2" type="ORF">D2U88_04410</name>
    <name evidence="3" type="ORF">FQ019_04385</name>
</gene>
<dbReference type="SUPFAM" id="SSF49313">
    <property type="entry name" value="Cadherin-like"/>
    <property type="match status" value="1"/>
</dbReference>
<dbReference type="SUPFAM" id="SSF49373">
    <property type="entry name" value="Invasin/intimin cell-adhesion fragments"/>
    <property type="match status" value="1"/>
</dbReference>
<evidence type="ECO:0000259" key="1">
    <source>
        <dbReference type="PROSITE" id="PS50268"/>
    </source>
</evidence>
<dbReference type="InterPro" id="IPR015919">
    <property type="entry name" value="Cadherin-like_sf"/>
</dbReference>
<evidence type="ECO:0000313" key="4">
    <source>
        <dbReference type="Proteomes" id="UP000284189"/>
    </source>
</evidence>
<dbReference type="GO" id="GO:0016020">
    <property type="term" value="C:membrane"/>
    <property type="evidence" value="ECO:0007669"/>
    <property type="project" value="InterPro"/>
</dbReference>
<evidence type="ECO:0000313" key="5">
    <source>
        <dbReference type="Proteomes" id="UP000321528"/>
    </source>
</evidence>
<reference evidence="3 5" key="2">
    <citation type="submission" date="2019-07" db="EMBL/GenBank/DDBJ databases">
        <title>Draft genome of two Muricauda strains isolated from deep sea.</title>
        <authorList>
            <person name="Sun C."/>
        </authorList>
    </citation>
    <scope>NUCLEOTIDE SEQUENCE [LARGE SCALE GENOMIC DNA]</scope>
    <source>
        <strain evidence="3 5">NH166</strain>
    </source>
</reference>
<organism evidence="2 4">
    <name type="scientific">Flagellimonas aequoris</name>
    <dbReference type="NCBI Taxonomy" id="2306997"/>
    <lineage>
        <taxon>Bacteria</taxon>
        <taxon>Pseudomonadati</taxon>
        <taxon>Bacteroidota</taxon>
        <taxon>Flavobacteriia</taxon>
        <taxon>Flavobacteriales</taxon>
        <taxon>Flavobacteriaceae</taxon>
        <taxon>Flagellimonas</taxon>
    </lineage>
</organism>
<reference evidence="2 4" key="1">
    <citation type="submission" date="2018-08" db="EMBL/GenBank/DDBJ databases">
        <title>Proposal of Muricauda 72 sp.nov. and Muricauda NH166 sp.nov., isolated from seawater.</title>
        <authorList>
            <person name="Cheng H."/>
            <person name="Wu Y.-H."/>
            <person name="Guo L.-L."/>
            <person name="Xu X.-W."/>
        </authorList>
    </citation>
    <scope>NUCLEOTIDE SEQUENCE [LARGE SCALE GENOMIC DNA]</scope>
    <source>
        <strain evidence="2 4">NH166</strain>
    </source>
</reference>
<dbReference type="PROSITE" id="PS50268">
    <property type="entry name" value="CADHERIN_2"/>
    <property type="match status" value="1"/>
</dbReference>
<dbReference type="GO" id="GO:0007156">
    <property type="term" value="P:homophilic cell adhesion via plasma membrane adhesion molecules"/>
    <property type="evidence" value="ECO:0007669"/>
    <property type="project" value="InterPro"/>
</dbReference>
<dbReference type="Pfam" id="PF00028">
    <property type="entry name" value="Cadherin"/>
    <property type="match status" value="1"/>
</dbReference>
<dbReference type="Gene3D" id="2.60.40.1080">
    <property type="match status" value="1"/>
</dbReference>
<proteinExistence type="predicted"/>
<feature type="domain" description="Cadherin" evidence="1">
    <location>
        <begin position="34"/>
        <end position="135"/>
    </location>
</feature>
<dbReference type="InterPro" id="IPR002126">
    <property type="entry name" value="Cadherin-like_dom"/>
</dbReference>
<keyword evidence="5" id="KW-1185">Reference proteome</keyword>
<dbReference type="SMART" id="SM00112">
    <property type="entry name" value="CA"/>
    <property type="match status" value="1"/>
</dbReference>
<protein>
    <recommendedName>
        <fullName evidence="1">Cadherin domain-containing protein</fullName>
    </recommendedName>
</protein>
<dbReference type="RefSeq" id="WP_119639094.1">
    <property type="nucleotide sequence ID" value="NZ_QXFJ01000010.1"/>
</dbReference>
<dbReference type="GO" id="GO:0005509">
    <property type="term" value="F:calcium ion binding"/>
    <property type="evidence" value="ECO:0007669"/>
    <property type="project" value="InterPro"/>
</dbReference>
<dbReference type="Proteomes" id="UP000284189">
    <property type="component" value="Unassembled WGS sequence"/>
</dbReference>
<dbReference type="EMBL" id="QXFJ01000010">
    <property type="protein sequence ID" value="RIV72879.1"/>
    <property type="molecule type" value="Genomic_DNA"/>
</dbReference>
<accession>A0A418NAR3</accession>
<dbReference type="EMBL" id="VNWL01000009">
    <property type="protein sequence ID" value="TXK05385.1"/>
    <property type="molecule type" value="Genomic_DNA"/>
</dbReference>
<dbReference type="OrthoDB" id="708305at2"/>
<dbReference type="AlphaFoldDB" id="A0A418NAR3"/>
<dbReference type="Proteomes" id="UP000321528">
    <property type="component" value="Unassembled WGS sequence"/>
</dbReference>
<dbReference type="InterPro" id="IPR003343">
    <property type="entry name" value="Big_2"/>
</dbReference>
<sequence length="512" mass="55024">MKIRKLLWGTLAVTVLWACDPNEPVSTYVNTAPVVKDHSFSAKEDISDTQIIGTVTAKDEVDHDKITFSIRTNDDDLFEISPSGNLSLAQGKHLDFETAEEHTITIMAHDGIVGRYAEVTIAVEDVEPEPDSPTIALNKESLELYTLDTETLTATVTNAEGLEIIWTSDNEEVATVDETGNVTAVKSGTAIITAKLGKTTTTCTVVVNPNVYVAGSITNDNNVSVAALWKNGVLQELSDGTTTAGARSVFVSGSDVYVTGFVNDANNIAIATLWKNGVAQEFSNGIVDAFPQSIYVDGQNVYVVGSMDYSPRMAVLWKNGVMTELYEGNNESWARSVSVIEGDVYVGGYIYDDNNLPVATLWKNGSTQELSNLNGSSAIISVFIDGSNVYGAGFSTNANNDRVATYWKNGIAQPFDDGNINTVIFSIFVQNDVVYATGNTGSFLSTVWIDGTPQYLTDGTHSADGISIAVDRDNVYVAGDDLGTKQVLWVNGTVQNFTDGTKFASGNSVFLK</sequence>
<evidence type="ECO:0000313" key="3">
    <source>
        <dbReference type="EMBL" id="TXK05385.1"/>
    </source>
</evidence>
<comment type="caution">
    <text evidence="2">The sequence shown here is derived from an EMBL/GenBank/DDBJ whole genome shotgun (WGS) entry which is preliminary data.</text>
</comment>
<dbReference type="Gene3D" id="2.60.40.60">
    <property type="entry name" value="Cadherins"/>
    <property type="match status" value="1"/>
</dbReference>
<dbReference type="InterPro" id="IPR008964">
    <property type="entry name" value="Invasin/intimin_cell_adhesion"/>
</dbReference>
<dbReference type="CDD" id="cd11304">
    <property type="entry name" value="Cadherin_repeat"/>
    <property type="match status" value="1"/>
</dbReference>
<dbReference type="SMART" id="SM00635">
    <property type="entry name" value="BID_2"/>
    <property type="match status" value="1"/>
</dbReference>
<evidence type="ECO:0000313" key="2">
    <source>
        <dbReference type="EMBL" id="RIV72879.1"/>
    </source>
</evidence>
<name>A0A418NAR3_9FLAO</name>